<accession>A0A5B7ESR4</accession>
<comment type="caution">
    <text evidence="2">The sequence shown here is derived from an EMBL/GenBank/DDBJ whole genome shotgun (WGS) entry which is preliminary data.</text>
</comment>
<name>A0A5B7ESR4_PORTR</name>
<evidence type="ECO:0000313" key="3">
    <source>
        <dbReference type="Proteomes" id="UP000324222"/>
    </source>
</evidence>
<evidence type="ECO:0000313" key="2">
    <source>
        <dbReference type="EMBL" id="MPC37910.1"/>
    </source>
</evidence>
<dbReference type="EMBL" id="VSRR010003923">
    <property type="protein sequence ID" value="MPC37910.1"/>
    <property type="molecule type" value="Genomic_DNA"/>
</dbReference>
<feature type="compositionally biased region" description="Basic and acidic residues" evidence="1">
    <location>
        <begin position="17"/>
        <end position="43"/>
    </location>
</feature>
<gene>
    <name evidence="2" type="ORF">E2C01_031405</name>
</gene>
<dbReference type="Proteomes" id="UP000324222">
    <property type="component" value="Unassembled WGS sequence"/>
</dbReference>
<organism evidence="2 3">
    <name type="scientific">Portunus trituberculatus</name>
    <name type="common">Swimming crab</name>
    <name type="synonym">Neptunus trituberculatus</name>
    <dbReference type="NCBI Taxonomy" id="210409"/>
    <lineage>
        <taxon>Eukaryota</taxon>
        <taxon>Metazoa</taxon>
        <taxon>Ecdysozoa</taxon>
        <taxon>Arthropoda</taxon>
        <taxon>Crustacea</taxon>
        <taxon>Multicrustacea</taxon>
        <taxon>Malacostraca</taxon>
        <taxon>Eumalacostraca</taxon>
        <taxon>Eucarida</taxon>
        <taxon>Decapoda</taxon>
        <taxon>Pleocyemata</taxon>
        <taxon>Brachyura</taxon>
        <taxon>Eubrachyura</taxon>
        <taxon>Portunoidea</taxon>
        <taxon>Portunidae</taxon>
        <taxon>Portuninae</taxon>
        <taxon>Portunus</taxon>
    </lineage>
</organism>
<proteinExistence type="predicted"/>
<sequence>MSFFTFPVPRFLFRGSGDARDDKAHQQSRQKESKSNKSYESSDHQQQLSGHFRIVVGGEINSPMWHNHTPT</sequence>
<feature type="region of interest" description="Disordered" evidence="1">
    <location>
        <begin position="1"/>
        <end position="52"/>
    </location>
</feature>
<keyword evidence="3" id="KW-1185">Reference proteome</keyword>
<reference evidence="2 3" key="1">
    <citation type="submission" date="2019-05" db="EMBL/GenBank/DDBJ databases">
        <title>Another draft genome of Portunus trituberculatus and its Hox gene families provides insights of decapod evolution.</title>
        <authorList>
            <person name="Jeong J.-H."/>
            <person name="Song I."/>
            <person name="Kim S."/>
            <person name="Choi T."/>
            <person name="Kim D."/>
            <person name="Ryu S."/>
            <person name="Kim W."/>
        </authorList>
    </citation>
    <scope>NUCLEOTIDE SEQUENCE [LARGE SCALE GENOMIC DNA]</scope>
    <source>
        <tissue evidence="2">Muscle</tissue>
    </source>
</reference>
<dbReference type="AlphaFoldDB" id="A0A5B7ESR4"/>
<protein>
    <submittedName>
        <fullName evidence="2">Uncharacterized protein</fullName>
    </submittedName>
</protein>
<evidence type="ECO:0000256" key="1">
    <source>
        <dbReference type="SAM" id="MobiDB-lite"/>
    </source>
</evidence>